<keyword evidence="2" id="KW-1185">Reference proteome</keyword>
<protein>
    <submittedName>
        <fullName evidence="1">Uncharacterized protein</fullName>
    </submittedName>
</protein>
<reference evidence="1 2" key="1">
    <citation type="submission" date="2024-01" db="EMBL/GenBank/DDBJ databases">
        <title>Complete genome of Cladobotryum mycophilum ATHUM6906.</title>
        <authorList>
            <person name="Christinaki A.C."/>
            <person name="Myridakis A.I."/>
            <person name="Kouvelis V.N."/>
        </authorList>
    </citation>
    <scope>NUCLEOTIDE SEQUENCE [LARGE SCALE GENOMIC DNA]</scope>
    <source>
        <strain evidence="1 2">ATHUM6906</strain>
    </source>
</reference>
<gene>
    <name evidence="1" type="ORF">PT974_01124</name>
</gene>
<name>A0ABR0T2V0_9HYPO</name>
<evidence type="ECO:0000313" key="2">
    <source>
        <dbReference type="Proteomes" id="UP001338125"/>
    </source>
</evidence>
<accession>A0ABR0T2V0</accession>
<dbReference type="Proteomes" id="UP001338125">
    <property type="component" value="Unassembled WGS sequence"/>
</dbReference>
<sequence>MPPITIAQSFSRAIVGYDFFEPTNIVSHDTHISGNSTEQSEAPKLSFNAPYPTYWSGFGANVLQDSDLVAELSNHYLATLEPTSELKTEADVADVAALHIMNPVNLALALRHPTIIKCLNQHTVQVGNQRARSNKTWLWKLPGGDFSSFAVLDFKRVGSIRKSEFESARRHFNNFNQELQNLGSFFAFKRNSLKMMKQAVNYGNAYDINYVALFDWNTLVLVYLGARTLNVGGEWCYVTVTTDKRQMRKALLSFLERACLSATEGEDTLVPAFAAPPRIEVSQPRRNPPRG</sequence>
<comment type="caution">
    <text evidence="1">The sequence shown here is derived from an EMBL/GenBank/DDBJ whole genome shotgun (WGS) entry which is preliminary data.</text>
</comment>
<evidence type="ECO:0000313" key="1">
    <source>
        <dbReference type="EMBL" id="KAK5998742.1"/>
    </source>
</evidence>
<proteinExistence type="predicted"/>
<dbReference type="EMBL" id="JAVFKD010000001">
    <property type="protein sequence ID" value="KAK5998742.1"/>
    <property type="molecule type" value="Genomic_DNA"/>
</dbReference>
<organism evidence="1 2">
    <name type="scientific">Cladobotryum mycophilum</name>
    <dbReference type="NCBI Taxonomy" id="491253"/>
    <lineage>
        <taxon>Eukaryota</taxon>
        <taxon>Fungi</taxon>
        <taxon>Dikarya</taxon>
        <taxon>Ascomycota</taxon>
        <taxon>Pezizomycotina</taxon>
        <taxon>Sordariomycetes</taxon>
        <taxon>Hypocreomycetidae</taxon>
        <taxon>Hypocreales</taxon>
        <taxon>Hypocreaceae</taxon>
        <taxon>Cladobotryum</taxon>
    </lineage>
</organism>